<feature type="domain" description="Insertion element IS402-like" evidence="3">
    <location>
        <begin position="23"/>
        <end position="99"/>
    </location>
</feature>
<dbReference type="NCBIfam" id="NF033580">
    <property type="entry name" value="transpos_IS5_3"/>
    <property type="match status" value="1"/>
</dbReference>
<evidence type="ECO:0000313" key="5">
    <source>
        <dbReference type="Proteomes" id="UP001595834"/>
    </source>
</evidence>
<name>A0ABV9UTX9_9ACTN</name>
<dbReference type="PANTHER" id="PTHR30007:SF1">
    <property type="entry name" value="BLR1914 PROTEIN"/>
    <property type="match status" value="1"/>
</dbReference>
<dbReference type="InterPro" id="IPR002559">
    <property type="entry name" value="Transposase_11"/>
</dbReference>
<dbReference type="PANTHER" id="PTHR30007">
    <property type="entry name" value="PHP DOMAIN PROTEIN"/>
    <property type="match status" value="1"/>
</dbReference>
<accession>A0ABV9UTX9</accession>
<protein>
    <submittedName>
        <fullName evidence="4">IS5 family transposase</fullName>
    </submittedName>
</protein>
<evidence type="ECO:0000256" key="1">
    <source>
        <dbReference type="SAM" id="MobiDB-lite"/>
    </source>
</evidence>
<evidence type="ECO:0000259" key="2">
    <source>
        <dbReference type="Pfam" id="PF01609"/>
    </source>
</evidence>
<proteinExistence type="predicted"/>
<feature type="domain" description="Transposase IS4-like" evidence="2">
    <location>
        <begin position="118"/>
        <end position="269"/>
    </location>
</feature>
<evidence type="ECO:0000313" key="4">
    <source>
        <dbReference type="EMBL" id="MFC4959724.1"/>
    </source>
</evidence>
<dbReference type="InterPro" id="IPR025161">
    <property type="entry name" value="IS402-like_dom"/>
</dbReference>
<organism evidence="4 5">
    <name type="scientific">Streptomyces mauvecolor</name>
    <dbReference type="NCBI Taxonomy" id="58345"/>
    <lineage>
        <taxon>Bacteria</taxon>
        <taxon>Bacillati</taxon>
        <taxon>Actinomycetota</taxon>
        <taxon>Actinomycetes</taxon>
        <taxon>Kitasatosporales</taxon>
        <taxon>Streptomycetaceae</taxon>
        <taxon>Streptomyces</taxon>
    </lineage>
</organism>
<keyword evidence="5" id="KW-1185">Reference proteome</keyword>
<evidence type="ECO:0000259" key="3">
    <source>
        <dbReference type="Pfam" id="PF13340"/>
    </source>
</evidence>
<dbReference type="EMBL" id="JBHSIZ010000034">
    <property type="protein sequence ID" value="MFC4959724.1"/>
    <property type="molecule type" value="Genomic_DNA"/>
</dbReference>
<sequence>MWLLAYPLVGLVVGKRQSRPWIVSDELWSLVESLLPKPGPKLVEGRPSVPDRQALCRILFVLHTGIQWEYLPQELGFGSGMTCWRRLAAWNEAGVWDQLRVLLLKKLRSAKKLDWSRAVIDSSHVRAARKGPKSGPSPVDRARPGSKHHVVTDAQGIPLAVSLTGGNRNDVTQLLPLLDQIPAVAGVVGRPRHRPDALLADRGYDHDKYRRLLWQRGIRPVIAKRGEPHGSGLGIFRYVVERTIAWLHGFRRLPIRWERRDDIHEAFSLHFPSPTDMPDAFVRTSYSAFCRD</sequence>
<feature type="region of interest" description="Disordered" evidence="1">
    <location>
        <begin position="126"/>
        <end position="149"/>
    </location>
</feature>
<dbReference type="Proteomes" id="UP001595834">
    <property type="component" value="Unassembled WGS sequence"/>
</dbReference>
<gene>
    <name evidence="4" type="ORF">ACFPFX_25885</name>
</gene>
<dbReference type="Pfam" id="PF13340">
    <property type="entry name" value="DUF4096"/>
    <property type="match status" value="1"/>
</dbReference>
<dbReference type="Pfam" id="PF01609">
    <property type="entry name" value="DDE_Tnp_1"/>
    <property type="match status" value="1"/>
</dbReference>
<comment type="caution">
    <text evidence="4">The sequence shown here is derived from an EMBL/GenBank/DDBJ whole genome shotgun (WGS) entry which is preliminary data.</text>
</comment>
<reference evidence="5" key="1">
    <citation type="journal article" date="2019" name="Int. J. Syst. Evol. Microbiol.">
        <title>The Global Catalogue of Microorganisms (GCM) 10K type strain sequencing project: providing services to taxonomists for standard genome sequencing and annotation.</title>
        <authorList>
            <consortium name="The Broad Institute Genomics Platform"/>
            <consortium name="The Broad Institute Genome Sequencing Center for Infectious Disease"/>
            <person name="Wu L."/>
            <person name="Ma J."/>
        </authorList>
    </citation>
    <scope>NUCLEOTIDE SEQUENCE [LARGE SCALE GENOMIC DNA]</scope>
    <source>
        <strain evidence="5">CCM 7224</strain>
    </source>
</reference>
<dbReference type="RefSeq" id="WP_344380511.1">
    <property type="nucleotide sequence ID" value="NZ_BAAASQ010000046.1"/>
</dbReference>